<sequence>MPVDKTSDETISDLRKQRGSLKGRITQFKKFVDSFQGATLTPLQVEEFKVRIQAASDLFSKFNAIETELESFLSDAEFQTNSEYVNSLESIYFTAIAGANCLIHSVETSSRTPDDSACRKPNVKLPEIKLPIFDGSCDNWLEFKHSYSTMIHKRSDLDEIQKFHYLRSALTGSALQVISALEFSPANYIHAWELLENRFHNERLLVNNHVKALFNSATLKSESSTQIRKLIDTILRNLRALNSLDEPTEKWDTLIIYLIVTKLDASTEREWENHKGAMSLGVKDKVKLDDLLSFLRNRADMLDMITANHSKPKEVSQITTSDKKSDNKYHNRSSNRIHSYVSSKGLLSPVVIIPKLLLQKLWLSKIDWDTPVPMDIVKIWHNFVETLKYLKDIRIIRHVRGAYAQYTELHIFSDASQDAYGACAYIRTYSDNSDVTVRLLCAKSKVAPLKSISIPRLELCGALIGAKLYKKIVESLRLEFSKVYFWTDSTIVMGWLKMSPHLLKTFVQNRVSEVNELTGDSVWLHVGSKDNPADLLSRGYSLDLLKDCELWWNGPPYLRNLVDFDNRSDITDVQNLPELKGFLNPRSDEFPRSPANYGLMDQIAALHWIKENVAVFGGDPTNVTLMGHGTGAACVHFLLTSLAVPEGKFFTYKFAQLMPNFNM</sequence>
<dbReference type="SUPFAM" id="SSF53474">
    <property type="entry name" value="alpha/beta-Hydrolases"/>
    <property type="match status" value="1"/>
</dbReference>
<dbReference type="Pfam" id="PF00135">
    <property type="entry name" value="COesterase"/>
    <property type="match status" value="1"/>
</dbReference>
<evidence type="ECO:0000259" key="2">
    <source>
        <dbReference type="Pfam" id="PF00135"/>
    </source>
</evidence>
<dbReference type="Pfam" id="PF03564">
    <property type="entry name" value="DUF1759"/>
    <property type="match status" value="1"/>
</dbReference>
<evidence type="ECO:0000256" key="1">
    <source>
        <dbReference type="ARBA" id="ARBA00023180"/>
    </source>
</evidence>
<dbReference type="PANTHER" id="PTHR47331">
    <property type="entry name" value="PHD-TYPE DOMAIN-CONTAINING PROTEIN"/>
    <property type="match status" value="1"/>
</dbReference>
<name>A0A922MNT3_SPOEX</name>
<dbReference type="Pfam" id="PF05380">
    <property type="entry name" value="Peptidase_A17"/>
    <property type="match status" value="1"/>
</dbReference>
<dbReference type="EMBL" id="JACEFF010000332">
    <property type="protein sequence ID" value="KAH9639532.1"/>
    <property type="molecule type" value="Genomic_DNA"/>
</dbReference>
<dbReference type="InterPro" id="IPR029058">
    <property type="entry name" value="AB_hydrolase_fold"/>
</dbReference>
<dbReference type="InterPro" id="IPR005312">
    <property type="entry name" value="DUF1759"/>
</dbReference>
<comment type="caution">
    <text evidence="3">The sequence shown here is derived from an EMBL/GenBank/DDBJ whole genome shotgun (WGS) entry which is preliminary data.</text>
</comment>
<gene>
    <name evidence="3" type="ORF">HF086_007738</name>
</gene>
<accession>A0A922MNT3</accession>
<dbReference type="AlphaFoldDB" id="A0A922MNT3"/>
<evidence type="ECO:0000313" key="3">
    <source>
        <dbReference type="EMBL" id="KAH9639532.1"/>
    </source>
</evidence>
<keyword evidence="1" id="KW-0325">Glycoprotein</keyword>
<feature type="domain" description="Carboxylesterase type B" evidence="2">
    <location>
        <begin position="581"/>
        <end position="641"/>
    </location>
</feature>
<dbReference type="Gene3D" id="3.40.50.1820">
    <property type="entry name" value="alpha/beta hydrolase"/>
    <property type="match status" value="1"/>
</dbReference>
<reference evidence="3" key="1">
    <citation type="journal article" date="2021" name="G3 (Bethesda)">
        <title>Genome and transcriptome analysis of the beet armyworm Spodoptera exigua reveals targets for pest control. .</title>
        <authorList>
            <person name="Simon S."/>
            <person name="Breeschoten T."/>
            <person name="Jansen H.J."/>
            <person name="Dirks R.P."/>
            <person name="Schranz M.E."/>
            <person name="Ros V.I.D."/>
        </authorList>
    </citation>
    <scope>NUCLEOTIDE SEQUENCE</scope>
    <source>
        <strain evidence="3">TB_SE_WUR_2020</strain>
    </source>
</reference>
<evidence type="ECO:0000313" key="4">
    <source>
        <dbReference type="Proteomes" id="UP000814243"/>
    </source>
</evidence>
<dbReference type="InterPro" id="IPR002018">
    <property type="entry name" value="CarbesteraseB"/>
</dbReference>
<organism evidence="3 4">
    <name type="scientific">Spodoptera exigua</name>
    <name type="common">Beet armyworm</name>
    <name type="synonym">Noctua fulgens</name>
    <dbReference type="NCBI Taxonomy" id="7107"/>
    <lineage>
        <taxon>Eukaryota</taxon>
        <taxon>Metazoa</taxon>
        <taxon>Ecdysozoa</taxon>
        <taxon>Arthropoda</taxon>
        <taxon>Hexapoda</taxon>
        <taxon>Insecta</taxon>
        <taxon>Pterygota</taxon>
        <taxon>Neoptera</taxon>
        <taxon>Endopterygota</taxon>
        <taxon>Lepidoptera</taxon>
        <taxon>Glossata</taxon>
        <taxon>Ditrysia</taxon>
        <taxon>Noctuoidea</taxon>
        <taxon>Noctuidae</taxon>
        <taxon>Amphipyrinae</taxon>
        <taxon>Spodoptera</taxon>
    </lineage>
</organism>
<dbReference type="Proteomes" id="UP000814243">
    <property type="component" value="Unassembled WGS sequence"/>
</dbReference>
<proteinExistence type="predicted"/>
<protein>
    <recommendedName>
        <fullName evidence="2">Carboxylesterase type B domain-containing protein</fullName>
    </recommendedName>
</protein>
<dbReference type="InterPro" id="IPR008042">
    <property type="entry name" value="Retrotrans_Pao"/>
</dbReference>